<sequence>MRAFTALSLALSLALSVAPAVASADSHAFVARSHGRRHPGVSRVEARGLEKRFDNARFTYYADGLGACGKSNQPSDFIVALNSAVSLKTPCTLLGSSV</sequence>
<organism evidence="2 3">
    <name type="scientific">Hericium alpestre</name>
    <dbReference type="NCBI Taxonomy" id="135208"/>
    <lineage>
        <taxon>Eukaryota</taxon>
        <taxon>Fungi</taxon>
        <taxon>Dikarya</taxon>
        <taxon>Basidiomycota</taxon>
        <taxon>Agaricomycotina</taxon>
        <taxon>Agaricomycetes</taxon>
        <taxon>Russulales</taxon>
        <taxon>Hericiaceae</taxon>
        <taxon>Hericium</taxon>
    </lineage>
</organism>
<keyword evidence="1" id="KW-0732">Signal</keyword>
<evidence type="ECO:0000256" key="1">
    <source>
        <dbReference type="SAM" id="SignalP"/>
    </source>
</evidence>
<keyword evidence="3" id="KW-1185">Reference proteome</keyword>
<reference evidence="2 3" key="1">
    <citation type="submission" date="2019-02" db="EMBL/GenBank/DDBJ databases">
        <title>Genome sequencing of the rare red list fungi Hericium alpestre (H. flagellum).</title>
        <authorList>
            <person name="Buettner E."/>
            <person name="Kellner H."/>
        </authorList>
    </citation>
    <scope>NUCLEOTIDE SEQUENCE [LARGE SCALE GENOMIC DNA]</scope>
    <source>
        <strain evidence="2 3">DSM 108284</strain>
    </source>
</reference>
<evidence type="ECO:0000313" key="3">
    <source>
        <dbReference type="Proteomes" id="UP000298061"/>
    </source>
</evidence>
<comment type="caution">
    <text evidence="2">The sequence shown here is derived from an EMBL/GenBank/DDBJ whole genome shotgun (WGS) entry which is preliminary data.</text>
</comment>
<protein>
    <submittedName>
        <fullName evidence="2">Uncharacterized protein</fullName>
    </submittedName>
</protein>
<dbReference type="STRING" id="135208.A0A4Y9ZU89"/>
<feature type="signal peptide" evidence="1">
    <location>
        <begin position="1"/>
        <end position="24"/>
    </location>
</feature>
<dbReference type="EMBL" id="SFCI01000693">
    <property type="protein sequence ID" value="TFY78372.1"/>
    <property type="molecule type" value="Genomic_DNA"/>
</dbReference>
<feature type="chain" id="PRO_5021484136" evidence="1">
    <location>
        <begin position="25"/>
        <end position="98"/>
    </location>
</feature>
<evidence type="ECO:0000313" key="2">
    <source>
        <dbReference type="EMBL" id="TFY78372.1"/>
    </source>
</evidence>
<proteinExistence type="predicted"/>
<dbReference type="Proteomes" id="UP000298061">
    <property type="component" value="Unassembled WGS sequence"/>
</dbReference>
<dbReference type="AlphaFoldDB" id="A0A4Y9ZU89"/>
<accession>A0A4Y9ZU89</accession>
<gene>
    <name evidence="2" type="ORF">EWM64_g5642</name>
</gene>
<name>A0A4Y9ZU89_9AGAM</name>
<dbReference type="OrthoDB" id="623670at2759"/>